<evidence type="ECO:0000259" key="1">
    <source>
        <dbReference type="Pfam" id="PF12697"/>
    </source>
</evidence>
<dbReference type="STRING" id="80876.SAMN05421779_103109"/>
<dbReference type="EMBL" id="FTOA01000003">
    <property type="protein sequence ID" value="SIS68754.1"/>
    <property type="molecule type" value="Genomic_DNA"/>
</dbReference>
<dbReference type="Proteomes" id="UP000185678">
    <property type="component" value="Unassembled WGS sequence"/>
</dbReference>
<dbReference type="Pfam" id="PF12697">
    <property type="entry name" value="Abhydrolase_6"/>
    <property type="match status" value="1"/>
</dbReference>
<name>A0A1N7L4L1_9PROT</name>
<organism evidence="2 3">
    <name type="scientific">Insolitispirillum peregrinum</name>
    <dbReference type="NCBI Taxonomy" id="80876"/>
    <lineage>
        <taxon>Bacteria</taxon>
        <taxon>Pseudomonadati</taxon>
        <taxon>Pseudomonadota</taxon>
        <taxon>Alphaproteobacteria</taxon>
        <taxon>Rhodospirillales</taxon>
        <taxon>Novispirillaceae</taxon>
        <taxon>Insolitispirillum</taxon>
    </lineage>
</organism>
<gene>
    <name evidence="2" type="ORF">SAMN05421779_103109</name>
</gene>
<protein>
    <submittedName>
        <fullName evidence="2">Pimeloyl-ACP methyl ester carboxylesterase</fullName>
    </submittedName>
</protein>
<dbReference type="InterPro" id="IPR029058">
    <property type="entry name" value="AB_hydrolase_fold"/>
</dbReference>
<proteinExistence type="predicted"/>
<dbReference type="PANTHER" id="PTHR43194:SF2">
    <property type="entry name" value="PEROXISOMAL MEMBRANE PROTEIN LPX1"/>
    <property type="match status" value="1"/>
</dbReference>
<reference evidence="2 3" key="1">
    <citation type="submission" date="2017-01" db="EMBL/GenBank/DDBJ databases">
        <authorList>
            <person name="Mah S.A."/>
            <person name="Swanson W.J."/>
            <person name="Moy G.W."/>
            <person name="Vacquier V.D."/>
        </authorList>
    </citation>
    <scope>NUCLEOTIDE SEQUENCE [LARGE SCALE GENOMIC DNA]</scope>
    <source>
        <strain evidence="2 3">DSM 11589</strain>
    </source>
</reference>
<evidence type="ECO:0000313" key="2">
    <source>
        <dbReference type="EMBL" id="SIS68754.1"/>
    </source>
</evidence>
<dbReference type="InterPro" id="IPR050228">
    <property type="entry name" value="Carboxylesterase_BioH"/>
</dbReference>
<dbReference type="AlphaFoldDB" id="A0A1N7L4L1"/>
<feature type="domain" description="AB hydrolase-1" evidence="1">
    <location>
        <begin position="145"/>
        <end position="384"/>
    </location>
</feature>
<evidence type="ECO:0000313" key="3">
    <source>
        <dbReference type="Proteomes" id="UP000185678"/>
    </source>
</evidence>
<dbReference type="PANTHER" id="PTHR43194">
    <property type="entry name" value="HYDROLASE ALPHA/BETA FOLD FAMILY"/>
    <property type="match status" value="1"/>
</dbReference>
<dbReference type="SUPFAM" id="SSF53474">
    <property type="entry name" value="alpha/beta-Hydrolases"/>
    <property type="match status" value="1"/>
</dbReference>
<keyword evidence="3" id="KW-1185">Reference proteome</keyword>
<dbReference type="InterPro" id="IPR000073">
    <property type="entry name" value="AB_hydrolase_1"/>
</dbReference>
<accession>A0A1N7L4L1</accession>
<dbReference type="Gene3D" id="3.40.50.1820">
    <property type="entry name" value="alpha/beta hydrolase"/>
    <property type="match status" value="1"/>
</dbReference>
<sequence>MLALRGLTMIAVCIPLLRADCARNRSFCVLIMIRVSRRPHTIDFVSDGQDCLFCVKTIFPMMGGRLAIRTFQTRGRGGLSDDHHRPQKNHANLAALLDDIRGMMTASPAVGNSRASLLTVCVSSMPRLEVLSAVPAASAAGGAPILFVHGAFCGAWVWQEHFLPFFAERGCPAYAVSLRGHGTSEGYATLRDASLADYIEDVRSTAAELEQEHGRAPVLVGHSMGGMVVQRVIEAYDTRELMQHKRAAAMVLMSSVPPGGLLGTSWHMMLKDPWLFWQMGAIQAFGAGAATVDGVHRAMFTGDAPVELTAAYLSRLQEESMRVQFDLSTAPSPVSTNGKAIPTLVIGAEEDNFVPAWMAQTTARHYTAPCHILPREGHAMMLSHKWPDAAGVLAGWLAEQGLCPQE</sequence>